<reference evidence="3" key="1">
    <citation type="submission" date="2017-08" db="EMBL/GenBank/DDBJ databases">
        <title>A dynamic microbial community with high functional redundancy inhabits the cold, oxic subseafloor aquifer.</title>
        <authorList>
            <person name="Tully B.J."/>
            <person name="Wheat C.G."/>
            <person name="Glazer B.T."/>
            <person name="Huber J.A."/>
        </authorList>
    </citation>
    <scope>NUCLEOTIDE SEQUENCE [LARGE SCALE GENOMIC DNA]</scope>
</reference>
<evidence type="ECO:0000313" key="3">
    <source>
        <dbReference type="Proteomes" id="UP000218767"/>
    </source>
</evidence>
<proteinExistence type="predicted"/>
<comment type="caution">
    <text evidence="2">The sequence shown here is derived from an EMBL/GenBank/DDBJ whole genome shotgun (WGS) entry which is preliminary data.</text>
</comment>
<sequence length="214" mass="24415">MKCENFLKSMNEGTISPQMQEHLLDCNTCRSAHQTNELVGKWLVRKANEEVTVPDLLWSKIEKELPPSQIHQRKYLVIGYWHDMLEKWSMMPVLTLVLIVSLLGPGAFLFSVNQAYDLNSQTEATLRNLEIAEQKYIDEIEKLSSIVGVGAEVAPDSLFSLYNKKLIVLDEIIEECNEALRNNQLNMNVRTNLLAAYKEKVDTLEAITKLVFSS</sequence>
<dbReference type="EMBL" id="NVUL01000033">
    <property type="protein sequence ID" value="PCI78334.1"/>
    <property type="molecule type" value="Genomic_DNA"/>
</dbReference>
<evidence type="ECO:0000256" key="1">
    <source>
        <dbReference type="SAM" id="Phobius"/>
    </source>
</evidence>
<evidence type="ECO:0000313" key="2">
    <source>
        <dbReference type="EMBL" id="PCI78334.1"/>
    </source>
</evidence>
<gene>
    <name evidence="2" type="ORF">COB20_06760</name>
</gene>
<dbReference type="Proteomes" id="UP000218767">
    <property type="component" value="Unassembled WGS sequence"/>
</dbReference>
<evidence type="ECO:0008006" key="4">
    <source>
        <dbReference type="Google" id="ProtNLM"/>
    </source>
</evidence>
<dbReference type="AlphaFoldDB" id="A0A2A4X753"/>
<feature type="transmembrane region" description="Helical" evidence="1">
    <location>
        <begin position="93"/>
        <end position="112"/>
    </location>
</feature>
<organism evidence="2 3">
    <name type="scientific">SAR86 cluster bacterium</name>
    <dbReference type="NCBI Taxonomy" id="2030880"/>
    <lineage>
        <taxon>Bacteria</taxon>
        <taxon>Pseudomonadati</taxon>
        <taxon>Pseudomonadota</taxon>
        <taxon>Gammaproteobacteria</taxon>
        <taxon>SAR86 cluster</taxon>
    </lineage>
</organism>
<protein>
    <recommendedName>
        <fullName evidence="4">Zinc-finger domain-containing protein</fullName>
    </recommendedName>
</protein>
<accession>A0A2A4X753</accession>
<keyword evidence="1" id="KW-0472">Membrane</keyword>
<keyword evidence="1" id="KW-0812">Transmembrane</keyword>
<keyword evidence="1" id="KW-1133">Transmembrane helix</keyword>
<name>A0A2A4X753_9GAMM</name>